<comment type="caution">
    <text evidence="2">The sequence shown here is derived from an EMBL/GenBank/DDBJ whole genome shotgun (WGS) entry which is preliminary data.</text>
</comment>
<dbReference type="EMBL" id="VSFF01000002">
    <property type="protein sequence ID" value="TYC17649.1"/>
    <property type="molecule type" value="Genomic_DNA"/>
</dbReference>
<feature type="chain" id="PRO_5022998659" description="Secreted protein" evidence="1">
    <location>
        <begin position="30"/>
        <end position="141"/>
    </location>
</feature>
<evidence type="ECO:0000313" key="2">
    <source>
        <dbReference type="EMBL" id="TYC17649.1"/>
    </source>
</evidence>
<dbReference type="Proteomes" id="UP000322634">
    <property type="component" value="Unassembled WGS sequence"/>
</dbReference>
<evidence type="ECO:0008006" key="4">
    <source>
        <dbReference type="Google" id="ProtNLM"/>
    </source>
</evidence>
<dbReference type="AlphaFoldDB" id="A0A5D0UKH8"/>
<keyword evidence="1" id="KW-0732">Signal</keyword>
<sequence length="141" mass="14875">MRSRTAMAALAMASAGIALPLAFTSPAYADASGASPWGEQSAGGVTIPAGVLGHDISGSGLKINYEKGTFRAIACISEWRIDFYYTSNGKRYKTSKGATHDSCSRTGVRTIGKATLKKGLACAVIYSHGRKLTEQCHQITK</sequence>
<reference evidence="2 3" key="1">
    <citation type="submission" date="2019-08" db="EMBL/GenBank/DDBJ databases">
        <title>Actinomadura sp. nov. CYP1-5 isolated from mountain soil.</title>
        <authorList>
            <person name="Songsumanus A."/>
            <person name="Kuncharoen N."/>
            <person name="Kudo T."/>
            <person name="Yuki M."/>
            <person name="Igarashi Y."/>
            <person name="Tanasupawat S."/>
        </authorList>
    </citation>
    <scope>NUCLEOTIDE SEQUENCE [LARGE SCALE GENOMIC DNA]</scope>
    <source>
        <strain evidence="2 3">GKU157</strain>
    </source>
</reference>
<feature type="signal peptide" evidence="1">
    <location>
        <begin position="1"/>
        <end position="29"/>
    </location>
</feature>
<evidence type="ECO:0000313" key="3">
    <source>
        <dbReference type="Proteomes" id="UP000322634"/>
    </source>
</evidence>
<dbReference type="RefSeq" id="WP_148348791.1">
    <property type="nucleotide sequence ID" value="NZ_JBHSBF010000003.1"/>
</dbReference>
<name>A0A5D0UKH8_9ACTN</name>
<keyword evidence="3" id="KW-1185">Reference proteome</keyword>
<evidence type="ECO:0000256" key="1">
    <source>
        <dbReference type="SAM" id="SignalP"/>
    </source>
</evidence>
<proteinExistence type="predicted"/>
<protein>
    <recommendedName>
        <fullName evidence="4">Secreted protein</fullName>
    </recommendedName>
</protein>
<accession>A0A5D0UKH8</accession>
<gene>
    <name evidence="2" type="ORF">FXF65_06600</name>
</gene>
<dbReference type="OrthoDB" id="137141at85012"/>
<organism evidence="2 3">
    <name type="scientific">Actinomadura syzygii</name>
    <dbReference type="NCBI Taxonomy" id="1427538"/>
    <lineage>
        <taxon>Bacteria</taxon>
        <taxon>Bacillati</taxon>
        <taxon>Actinomycetota</taxon>
        <taxon>Actinomycetes</taxon>
        <taxon>Streptosporangiales</taxon>
        <taxon>Thermomonosporaceae</taxon>
        <taxon>Actinomadura</taxon>
    </lineage>
</organism>